<reference evidence="2" key="1">
    <citation type="submission" date="2014-12" db="EMBL/GenBank/DDBJ databases">
        <title>Genome sequence of Clostridium beijerinckii strain 59B.</title>
        <authorList>
            <person name="Little G.T."/>
            <person name="Minton N.P."/>
        </authorList>
    </citation>
    <scope>NUCLEOTIDE SEQUENCE [LARGE SCALE GENOMIC DNA]</scope>
    <source>
        <strain evidence="2">59B</strain>
    </source>
</reference>
<accession>A0A140DM84</accession>
<protein>
    <submittedName>
        <fullName evidence="1">Uncharacterized protein</fullName>
    </submittedName>
</protein>
<sequence>MLAVILRLEVVPNMLVQNLLLRLAFWAQLLFLESPGKIFREPEQTHIFPFESSAVNLDPTHTASIFIFRLVRNTFS</sequence>
<evidence type="ECO:0000313" key="1">
    <source>
        <dbReference type="EMBL" id="AMK50349.1"/>
    </source>
</evidence>
<organism evidence="1 2">
    <name type="scientific">Clostridium beijerinckii</name>
    <name type="common">Clostridium MP</name>
    <dbReference type="NCBI Taxonomy" id="1520"/>
    <lineage>
        <taxon>Bacteria</taxon>
        <taxon>Bacillati</taxon>
        <taxon>Bacillota</taxon>
        <taxon>Clostridia</taxon>
        <taxon>Eubacteriales</taxon>
        <taxon>Clostridiaceae</taxon>
        <taxon>Clostridium</taxon>
    </lineage>
</organism>
<dbReference type="KEGG" id="cbei:LF65_05935"/>
<evidence type="ECO:0000313" key="2">
    <source>
        <dbReference type="Proteomes" id="UP000031866"/>
    </source>
</evidence>
<dbReference type="Proteomes" id="UP000031866">
    <property type="component" value="Chromosome"/>
</dbReference>
<proteinExistence type="predicted"/>
<dbReference type="AlphaFoldDB" id="A0A140DM84"/>
<gene>
    <name evidence="1" type="ORF">LF65_05935</name>
</gene>
<name>A0A140DM84_CLOBE</name>
<dbReference type="EMBL" id="CP010086">
    <property type="protein sequence ID" value="AMK50349.1"/>
    <property type="molecule type" value="Genomic_DNA"/>
</dbReference>